<dbReference type="InterPro" id="IPR000182">
    <property type="entry name" value="GNAT_dom"/>
</dbReference>
<dbReference type="PROSITE" id="PS51186">
    <property type="entry name" value="GNAT"/>
    <property type="match status" value="1"/>
</dbReference>
<evidence type="ECO:0000313" key="4">
    <source>
        <dbReference type="EMBL" id="AGW14027.1"/>
    </source>
</evidence>
<dbReference type="eggNOG" id="COG1247">
    <property type="taxonomic scope" value="Bacteria"/>
</dbReference>
<reference evidence="4 5" key="1">
    <citation type="journal article" date="2013" name="J. Bacteriol.">
        <title>Roles of HynAB and Ech, the only two hydrogenases found in the model sulfate reducer Desulfovibrio gigas.</title>
        <authorList>
            <person name="Morais-Silva F.O."/>
            <person name="Santos C.I."/>
            <person name="Rodrigues R."/>
            <person name="Pereira I.A."/>
            <person name="Rodrigues-Pousada C."/>
        </authorList>
    </citation>
    <scope>NUCLEOTIDE SEQUENCE [LARGE SCALE GENOMIC DNA]</scope>
    <source>
        <strain evidence="5">ATCC 19364 / DSM 1382 / NCIMB 9332 / VKM B-1759</strain>
    </source>
</reference>
<dbReference type="InterPro" id="IPR050832">
    <property type="entry name" value="Bact_Acetyltransf"/>
</dbReference>
<dbReference type="PANTHER" id="PTHR43877">
    <property type="entry name" value="AMINOALKYLPHOSPHONATE N-ACETYLTRANSFERASE-RELATED-RELATED"/>
    <property type="match status" value="1"/>
</dbReference>
<organism evidence="4 5">
    <name type="scientific">Megalodesulfovibrio gigas (strain ATCC 19364 / DSM 1382 / NCIMB 9332 / VKM B-1759)</name>
    <name type="common">Desulfovibrio gigas</name>
    <dbReference type="NCBI Taxonomy" id="1121448"/>
    <lineage>
        <taxon>Bacteria</taxon>
        <taxon>Pseudomonadati</taxon>
        <taxon>Thermodesulfobacteriota</taxon>
        <taxon>Desulfovibrionia</taxon>
        <taxon>Desulfovibrionales</taxon>
        <taxon>Desulfovibrionaceae</taxon>
        <taxon>Megalodesulfovibrio</taxon>
    </lineage>
</organism>
<dbReference type="OrthoDB" id="5355033at2"/>
<sequence>MHADAAFVIRRAGPANDADILPLLQEAVTAIPDVWYTACQREAWKALFTPELLAECLRPEAHAVVAHAGAHLVGFACLAGAEVKMLYVHPTVQGTGLGARLLGMLELEARRRGVNRLHLRASANARAFYERRGFLQDTTAQAPTSCDCAGNVLCTWLAKSL</sequence>
<evidence type="ECO:0000259" key="3">
    <source>
        <dbReference type="PROSITE" id="PS51186"/>
    </source>
</evidence>
<keyword evidence="1 4" id="KW-0808">Transferase</keyword>
<evidence type="ECO:0000313" key="5">
    <source>
        <dbReference type="Proteomes" id="UP000016587"/>
    </source>
</evidence>
<proteinExistence type="predicted"/>
<dbReference type="GO" id="GO:0016747">
    <property type="term" value="F:acyltransferase activity, transferring groups other than amino-acyl groups"/>
    <property type="evidence" value="ECO:0007669"/>
    <property type="project" value="InterPro"/>
</dbReference>
<gene>
    <name evidence="4" type="ORF">DGI_2273</name>
</gene>
<dbReference type="Pfam" id="PF13673">
    <property type="entry name" value="Acetyltransf_10"/>
    <property type="match status" value="1"/>
</dbReference>
<dbReference type="SUPFAM" id="SSF55729">
    <property type="entry name" value="Acyl-CoA N-acyltransferases (Nat)"/>
    <property type="match status" value="1"/>
</dbReference>
<protein>
    <submittedName>
        <fullName evidence="4">Putative N-acetyltransferase GCN5</fullName>
    </submittedName>
</protein>
<feature type="domain" description="N-acetyltransferase" evidence="3">
    <location>
        <begin position="7"/>
        <end position="161"/>
    </location>
</feature>
<dbReference type="EMBL" id="CP006585">
    <property type="protein sequence ID" value="AGW14027.1"/>
    <property type="molecule type" value="Genomic_DNA"/>
</dbReference>
<reference evidence="5" key="2">
    <citation type="submission" date="2013-07" db="EMBL/GenBank/DDBJ databases">
        <authorList>
            <person name="Morais-Silva F.O."/>
            <person name="Rezende A.M."/>
            <person name="Pimentel C."/>
            <person name="Resende D.M."/>
            <person name="Santos C.I."/>
            <person name="Clemente C."/>
            <person name="de Oliveira L.M."/>
            <person name="da Silva S.M."/>
            <person name="Costa D.A."/>
            <person name="Varela-Raposo A."/>
            <person name="Horacio E.C.A."/>
            <person name="Matos M."/>
            <person name="Flores O."/>
            <person name="Ruiz J.C."/>
            <person name="Rodrigues-Pousada C."/>
        </authorList>
    </citation>
    <scope>NUCLEOTIDE SEQUENCE [LARGE SCALE GENOMIC DNA]</scope>
    <source>
        <strain evidence="5">ATCC 19364 / DSM 1382 / NCIMB 9332 / VKM B-1759</strain>
    </source>
</reference>
<evidence type="ECO:0000256" key="1">
    <source>
        <dbReference type="ARBA" id="ARBA00022679"/>
    </source>
</evidence>
<dbReference type="KEGG" id="dgg:DGI_2273"/>
<dbReference type="Gene3D" id="3.40.630.30">
    <property type="match status" value="1"/>
</dbReference>
<dbReference type="PATRIC" id="fig|1121448.10.peg.2225"/>
<dbReference type="RefSeq" id="WP_021760975.1">
    <property type="nucleotide sequence ID" value="NC_022444.1"/>
</dbReference>
<dbReference type="InterPro" id="IPR016181">
    <property type="entry name" value="Acyl_CoA_acyltransferase"/>
</dbReference>
<keyword evidence="5" id="KW-1185">Reference proteome</keyword>
<dbReference type="Proteomes" id="UP000016587">
    <property type="component" value="Chromosome"/>
</dbReference>
<name>T2GDP8_MEGG1</name>
<dbReference type="AlphaFoldDB" id="T2GDP8"/>
<dbReference type="CDD" id="cd04301">
    <property type="entry name" value="NAT_SF"/>
    <property type="match status" value="1"/>
</dbReference>
<keyword evidence="2" id="KW-0012">Acyltransferase</keyword>
<dbReference type="HOGENOM" id="CLU_087351_4_0_7"/>
<accession>T2GDP8</accession>
<evidence type="ECO:0000256" key="2">
    <source>
        <dbReference type="ARBA" id="ARBA00023315"/>
    </source>
</evidence>
<dbReference type="STRING" id="1121448.DGI_2273"/>